<organism evidence="1 2">
    <name type="scientific">Naganishia cerealis</name>
    <dbReference type="NCBI Taxonomy" id="610337"/>
    <lineage>
        <taxon>Eukaryota</taxon>
        <taxon>Fungi</taxon>
        <taxon>Dikarya</taxon>
        <taxon>Basidiomycota</taxon>
        <taxon>Agaricomycotina</taxon>
        <taxon>Tremellomycetes</taxon>
        <taxon>Filobasidiales</taxon>
        <taxon>Filobasidiaceae</taxon>
        <taxon>Naganishia</taxon>
    </lineage>
</organism>
<evidence type="ECO:0000313" key="1">
    <source>
        <dbReference type="EMBL" id="KAJ9104346.1"/>
    </source>
</evidence>
<proteinExistence type="predicted"/>
<sequence length="766" mass="84668">MDAAATSDSAAGHPNVMDQHIPSAVGTKRDAAKESKGKRKRPEMEAVMLSQTNFYLQPSLYVKGNQLNFSKSADNQSVARKRAEESDGLRREEKRRLVDSLLGKQEERIRRAGGKPWDPTEPSAGSSVNSSRKQSPSIANEADTTNAAGNIISDGTSAIDTRMPEPLEAEFAQELETALSDFPTKNLENGQVPALQILNDETIIIHPGSRYLKIGRGSDLTPISIPNCIYRKTKTSKQDGAEEEPEKAAEESISASSSRLTALSSLPSSSSVAEQRERDSVIASLRVALRERMRLEKLKLPAGKADQPIQQVTRYNSSQKPIQYKPHDDPYGVDWLEDYSANILFPDKNLWIAEDAPYELWYPIRNRTFNTCDYGDDPTERILSDVQDILQHALSKLNPPVSTKDLWKYSVALIVPDHTDKAYIEGMCTVLLQRMGFRQCGVLQESLCATFGAGLSSACVVDIGAERTSVACVDDGLLLGETRHILHFGRDDVTSFYADLLRRVSFPYHELNLNRRLDWQMMDELTTRTCTLLDHLVAFNVWKLQVRHKGSPTTEYQLQTFDQPVLAPACFFDPRVLDWSAKVSKTVVKRIKTNYEDDSMPDLKDDGTTLAMAKSTEHLLPPAPPPIPQDPVVTVTVNPETGEETTTTFQPEPIQLPAPAPSFDVVEVAGKMPIDFAVANSLMAAGADFKSANLANAILVLGGGALIEGISPALAWRYLATSATATKRSGSTLRYLERRSGVDETRRDERYLDQAAGVGRDWNKSL</sequence>
<accession>A0ACC2VYW6</accession>
<comment type="caution">
    <text evidence="1">The sequence shown here is derived from an EMBL/GenBank/DDBJ whole genome shotgun (WGS) entry which is preliminary data.</text>
</comment>
<name>A0ACC2VYW6_9TREE</name>
<dbReference type="EMBL" id="JASBWR010000040">
    <property type="protein sequence ID" value="KAJ9104346.1"/>
    <property type="molecule type" value="Genomic_DNA"/>
</dbReference>
<dbReference type="Proteomes" id="UP001241377">
    <property type="component" value="Unassembled WGS sequence"/>
</dbReference>
<gene>
    <name evidence="1" type="ORF">QFC19_003988</name>
</gene>
<evidence type="ECO:0000313" key="2">
    <source>
        <dbReference type="Proteomes" id="UP001241377"/>
    </source>
</evidence>
<reference evidence="1" key="1">
    <citation type="submission" date="2023-04" db="EMBL/GenBank/DDBJ databases">
        <title>Draft Genome sequencing of Naganishia species isolated from polar environments using Oxford Nanopore Technology.</title>
        <authorList>
            <person name="Leo P."/>
            <person name="Venkateswaran K."/>
        </authorList>
    </citation>
    <scope>NUCLEOTIDE SEQUENCE</scope>
    <source>
        <strain evidence="1">MNA-CCFEE 5261</strain>
    </source>
</reference>
<keyword evidence="2" id="KW-1185">Reference proteome</keyword>
<protein>
    <submittedName>
        <fullName evidence="1">Uncharacterized protein</fullName>
    </submittedName>
</protein>